<dbReference type="EMBL" id="BTGU01000016">
    <property type="protein sequence ID" value="GMN43209.1"/>
    <property type="molecule type" value="Genomic_DNA"/>
</dbReference>
<dbReference type="SMART" id="SM00182">
    <property type="entry name" value="CULLIN"/>
    <property type="match status" value="1"/>
</dbReference>
<dbReference type="InterPro" id="IPR036388">
    <property type="entry name" value="WH-like_DNA-bd_sf"/>
</dbReference>
<dbReference type="Gene3D" id="1.20.1310.10">
    <property type="entry name" value="Cullin Repeats"/>
    <property type="match status" value="4"/>
</dbReference>
<evidence type="ECO:0000313" key="6">
    <source>
        <dbReference type="EMBL" id="GMN43209.1"/>
    </source>
</evidence>
<name>A0AA88DI26_FICCA</name>
<dbReference type="InterPro" id="IPR001373">
    <property type="entry name" value="Cullin_N"/>
</dbReference>
<dbReference type="AlphaFoldDB" id="A0AA88DI26"/>
<evidence type="ECO:0000256" key="4">
    <source>
        <dbReference type="RuleBase" id="RU003829"/>
    </source>
</evidence>
<dbReference type="InterPro" id="IPR019559">
    <property type="entry name" value="Cullin_neddylation_domain"/>
</dbReference>
<proteinExistence type="inferred from homology"/>
<dbReference type="SUPFAM" id="SSF46785">
    <property type="entry name" value="Winged helix' DNA-binding domain"/>
    <property type="match status" value="1"/>
</dbReference>
<dbReference type="Pfam" id="PF10557">
    <property type="entry name" value="Cullin_Nedd8"/>
    <property type="match status" value="1"/>
</dbReference>
<dbReference type="SUPFAM" id="SSF75632">
    <property type="entry name" value="Cullin homology domain"/>
    <property type="match status" value="1"/>
</dbReference>
<dbReference type="Pfam" id="PF26557">
    <property type="entry name" value="Cullin_AB"/>
    <property type="match status" value="1"/>
</dbReference>
<dbReference type="FunFam" id="1.10.10.10:FF:000503">
    <property type="entry name" value="Cullin-1"/>
    <property type="match status" value="1"/>
</dbReference>
<dbReference type="GO" id="GO:0031461">
    <property type="term" value="C:cullin-RING ubiquitin ligase complex"/>
    <property type="evidence" value="ECO:0007669"/>
    <property type="project" value="InterPro"/>
</dbReference>
<dbReference type="Gene3D" id="3.30.230.130">
    <property type="entry name" value="Cullin, Chain C, Domain 2"/>
    <property type="match status" value="1"/>
</dbReference>
<dbReference type="GO" id="GO:0006511">
    <property type="term" value="P:ubiquitin-dependent protein catabolic process"/>
    <property type="evidence" value="ECO:0007669"/>
    <property type="project" value="InterPro"/>
</dbReference>
<comment type="caution">
    <text evidence="6">The sequence shown here is derived from an EMBL/GenBank/DDBJ whole genome shotgun (WGS) entry which is preliminary data.</text>
</comment>
<dbReference type="GO" id="GO:0031625">
    <property type="term" value="F:ubiquitin protein ligase binding"/>
    <property type="evidence" value="ECO:0007669"/>
    <property type="project" value="InterPro"/>
</dbReference>
<dbReference type="InterPro" id="IPR059120">
    <property type="entry name" value="Cullin-like_AB"/>
</dbReference>
<dbReference type="FunFam" id="1.20.1310.10:FF:000001">
    <property type="entry name" value="Cullin 3"/>
    <property type="match status" value="1"/>
</dbReference>
<organism evidence="6 7">
    <name type="scientific">Ficus carica</name>
    <name type="common">Common fig</name>
    <dbReference type="NCBI Taxonomy" id="3494"/>
    <lineage>
        <taxon>Eukaryota</taxon>
        <taxon>Viridiplantae</taxon>
        <taxon>Streptophyta</taxon>
        <taxon>Embryophyta</taxon>
        <taxon>Tracheophyta</taxon>
        <taxon>Spermatophyta</taxon>
        <taxon>Magnoliopsida</taxon>
        <taxon>eudicotyledons</taxon>
        <taxon>Gunneridae</taxon>
        <taxon>Pentapetalae</taxon>
        <taxon>rosids</taxon>
        <taxon>fabids</taxon>
        <taxon>Rosales</taxon>
        <taxon>Moraceae</taxon>
        <taxon>Ficeae</taxon>
        <taxon>Ficus</taxon>
    </lineage>
</organism>
<evidence type="ECO:0000313" key="7">
    <source>
        <dbReference type="Proteomes" id="UP001187192"/>
    </source>
</evidence>
<evidence type="ECO:0000259" key="5">
    <source>
        <dbReference type="PROSITE" id="PS50069"/>
    </source>
</evidence>
<reference evidence="6" key="1">
    <citation type="submission" date="2023-07" db="EMBL/GenBank/DDBJ databases">
        <title>draft genome sequence of fig (Ficus carica).</title>
        <authorList>
            <person name="Takahashi T."/>
            <person name="Nishimura K."/>
        </authorList>
    </citation>
    <scope>NUCLEOTIDE SEQUENCE</scope>
</reference>
<dbReference type="SMART" id="SM00884">
    <property type="entry name" value="Cullin_Nedd8"/>
    <property type="match status" value="1"/>
</dbReference>
<protein>
    <recommendedName>
        <fullName evidence="5">Cullin family profile domain-containing protein</fullName>
    </recommendedName>
</protein>
<dbReference type="InterPro" id="IPR016158">
    <property type="entry name" value="Cullin_homology"/>
</dbReference>
<dbReference type="InterPro" id="IPR036390">
    <property type="entry name" value="WH_DNA-bd_sf"/>
</dbReference>
<dbReference type="InterPro" id="IPR016157">
    <property type="entry name" value="Cullin_CS"/>
</dbReference>
<gene>
    <name evidence="6" type="ORF">TIFTF001_012415</name>
</gene>
<dbReference type="InterPro" id="IPR045093">
    <property type="entry name" value="Cullin"/>
</dbReference>
<dbReference type="Gene3D" id="1.10.10.10">
    <property type="entry name" value="Winged helix-like DNA-binding domain superfamily/Winged helix DNA-binding domain"/>
    <property type="match status" value="1"/>
</dbReference>
<dbReference type="Pfam" id="PF00888">
    <property type="entry name" value="Cullin"/>
    <property type="match status" value="1"/>
</dbReference>
<dbReference type="InterPro" id="IPR016159">
    <property type="entry name" value="Cullin_repeat-like_dom_sf"/>
</dbReference>
<comment type="similarity">
    <text evidence="1 3 4">Belongs to the cullin family.</text>
</comment>
<dbReference type="InterPro" id="IPR036317">
    <property type="entry name" value="Cullin_homology_sf"/>
</dbReference>
<sequence>MDAKFNNFEKGWANIHKSISKLNRLVEGLREPSFTTEEYTTSYTNVYNICHQRPPNISDVRLLYHKYGDEYKAYIATTVLPLLEEKQGEFLLKELVHRWANYKVKIRWLTHFFNYLDRCYAKREKLPTLREVGIMCFREIVYAKLNARVIDVMIDLIERERDGEQVDRTLLKNVVDMFVEMDTGEQLEYYRRDFEVAMLEGTGKYYSRKASSWILENSCPDYVGKVEKSLKIERERVSHYMHSTSEQKVVARVQLELLAVYKTQLLEKEDSGFLALLHDHNVEDLSRVFRIYLEIPEGLDLGANIFKQLITSEGTALVEQVENALTSIVTEIIELHNKYMAYVNGCFENHDFFKRAIKEAFEVFCNKDVAGTSFAELLSMFCDEMLREGGASEKLSDEAVEENLEAVTKLLEYVSDKDLFMEFYKTKLSHRLLFGKSANQEYEKCILTKLKQHHGIEFTRKTEKMIIDIELSKERHENFKKYLQDHPDVTTRGIDLNVTVLTAISWPNFNSVELNLPDEMLKCIDAFTGFYNEKTQNRRLTWVHSQGTCNIQGMFEAKTIELNVTTCQAAVLLLFNSADKLSYSEIMTRLNINDDELVPRLYSLSCSKHKILKKTPNTATVSPNDSFEFNSKFTDKLRKIRITPPMQVAVAVAEEKKKVLEDVDRDRRYAVDAAIVRIMKSRKVVSFQQLIIECVELLSPKFKPDIQVIKKRIEDLITRDYLERDEDDPNMFTYIA</sequence>
<keyword evidence="2" id="KW-0832">Ubl conjugation</keyword>
<dbReference type="PROSITE" id="PS50069">
    <property type="entry name" value="CULLIN_2"/>
    <property type="match status" value="1"/>
</dbReference>
<dbReference type="PROSITE" id="PS01256">
    <property type="entry name" value="CULLIN_1"/>
    <property type="match status" value="1"/>
</dbReference>
<feature type="domain" description="Cullin family profile" evidence="5">
    <location>
        <begin position="373"/>
        <end position="605"/>
    </location>
</feature>
<dbReference type="SUPFAM" id="SSF74788">
    <property type="entry name" value="Cullin repeat-like"/>
    <property type="match status" value="1"/>
</dbReference>
<dbReference type="Proteomes" id="UP001187192">
    <property type="component" value="Unassembled WGS sequence"/>
</dbReference>
<evidence type="ECO:0000256" key="3">
    <source>
        <dbReference type="PROSITE-ProRule" id="PRU00330"/>
    </source>
</evidence>
<evidence type="ECO:0000256" key="1">
    <source>
        <dbReference type="ARBA" id="ARBA00006019"/>
    </source>
</evidence>
<keyword evidence="7" id="KW-1185">Reference proteome</keyword>
<dbReference type="PANTHER" id="PTHR11932">
    <property type="entry name" value="CULLIN"/>
    <property type="match status" value="1"/>
</dbReference>
<accession>A0AA88DI26</accession>
<evidence type="ECO:0000256" key="2">
    <source>
        <dbReference type="ARBA" id="ARBA00022843"/>
    </source>
</evidence>